<keyword evidence="17" id="KW-1185">Reference proteome</keyword>
<dbReference type="EMBL" id="JAAWVQ010007553">
    <property type="protein sequence ID" value="MBN3271047.1"/>
    <property type="molecule type" value="Genomic_DNA"/>
</dbReference>
<evidence type="ECO:0000256" key="1">
    <source>
        <dbReference type="ARBA" id="ARBA00004606"/>
    </source>
</evidence>
<keyword evidence="7" id="KW-0735">Signal-anchor</keyword>
<evidence type="ECO:0000256" key="7">
    <source>
        <dbReference type="ARBA" id="ARBA00022968"/>
    </source>
</evidence>
<organism evidence="16 17">
    <name type="scientific">Polyodon spathula</name>
    <name type="common">North American paddlefish</name>
    <name type="synonym">Squalus spathula</name>
    <dbReference type="NCBI Taxonomy" id="7913"/>
    <lineage>
        <taxon>Eukaryota</taxon>
        <taxon>Metazoa</taxon>
        <taxon>Chordata</taxon>
        <taxon>Craniata</taxon>
        <taxon>Vertebrata</taxon>
        <taxon>Euteleostomi</taxon>
        <taxon>Actinopterygii</taxon>
        <taxon>Chondrostei</taxon>
        <taxon>Acipenseriformes</taxon>
        <taxon>Polyodontidae</taxon>
        <taxon>Polyodon</taxon>
    </lineage>
</organism>
<evidence type="ECO:0000256" key="11">
    <source>
        <dbReference type="ARBA" id="ARBA00037301"/>
    </source>
</evidence>
<gene>
    <name evidence="16" type="primary">Gxylt2_1</name>
    <name evidence="16" type="ORF">GTO93_0016855</name>
</gene>
<name>A0ABS2XA47_POLSP</name>
<evidence type="ECO:0000256" key="2">
    <source>
        <dbReference type="ARBA" id="ARBA00006351"/>
    </source>
</evidence>
<evidence type="ECO:0000256" key="14">
    <source>
        <dbReference type="SAM" id="MobiDB-lite"/>
    </source>
</evidence>
<dbReference type="InterPro" id="IPR002495">
    <property type="entry name" value="Glyco_trans_8"/>
</dbReference>
<comment type="subcellular location">
    <subcellularLocation>
        <location evidence="1">Membrane</location>
        <topology evidence="1">Single-pass type II membrane protein</topology>
    </subcellularLocation>
</comment>
<evidence type="ECO:0000256" key="10">
    <source>
        <dbReference type="ARBA" id="ARBA00023180"/>
    </source>
</evidence>
<evidence type="ECO:0000256" key="4">
    <source>
        <dbReference type="ARBA" id="ARBA00022676"/>
    </source>
</evidence>
<feature type="compositionally biased region" description="Basic residues" evidence="14">
    <location>
        <begin position="72"/>
        <end position="89"/>
    </location>
</feature>
<feature type="compositionally biased region" description="Polar residues" evidence="14">
    <location>
        <begin position="697"/>
        <end position="726"/>
    </location>
</feature>
<feature type="compositionally biased region" description="Basic and acidic residues" evidence="14">
    <location>
        <begin position="615"/>
        <end position="627"/>
    </location>
</feature>
<feature type="region of interest" description="Disordered" evidence="14">
    <location>
        <begin position="63"/>
        <end position="103"/>
    </location>
</feature>
<dbReference type="Proteomes" id="UP001166093">
    <property type="component" value="Unassembled WGS sequence"/>
</dbReference>
<keyword evidence="15" id="KW-0732">Signal</keyword>
<comment type="similarity">
    <text evidence="2">Belongs to the glycosyltransferase 8 family.</text>
</comment>
<comment type="catalytic activity">
    <reaction evidence="13">
        <text>3-O-(beta-D-glucosyl)-L-seryl-[EGF-like domain protein] + UDP-alpha-D-xylose = 3-O-[alpha-D-xylosyl-(1-&gt;3)-beta-D-glucosyl]-L-seryl-[EGF-like domain protein] + UDP + H(+)</text>
        <dbReference type="Rhea" id="RHEA:56064"/>
        <dbReference type="Rhea" id="RHEA-COMP:14610"/>
        <dbReference type="Rhea" id="RHEA-COMP:14611"/>
        <dbReference type="ChEBI" id="CHEBI:15378"/>
        <dbReference type="ChEBI" id="CHEBI:57632"/>
        <dbReference type="ChEBI" id="CHEBI:58223"/>
        <dbReference type="ChEBI" id="CHEBI:140575"/>
        <dbReference type="ChEBI" id="CHEBI:140576"/>
        <dbReference type="EC" id="2.4.2.42"/>
    </reaction>
</comment>
<sequence length="786" mass="88557">MRIHCKIVAIIVCFAVLLLLYHFVRNAADEPPLKQVAKGNYLQTSSGLGNIVSVELAQKPRPVALVSQKQPRPNRKSSKLPKRRVRNRANPRGPNEPKPPRKPVSEEWMHLAVVACGDRVDETLTMLKSAVLFSIKKIKFHIFAEDSLKPQFEKGLNKWPHPFTLKFQYSIYSITFSVGNAQEWKKLFKPCAAQRLFLPVILKEVDSLLYVDTDILFLRPMDDIWSFLKEFNTTQLAAMAPEHEIPKIGWYSRFARHPFYGKTGVNSGVMLMNLTRIRNTLFKNSMIPSGLAWEDLLHPLYQKYKNHITWGDQDLLNIIFHYNPECLYSFPCQWNYRPDHCMYGSNCAGAEEEGVSILHGNRGVYHDDKQPAFKAVYQAIHDYPFEDFEKEGKKEACPVLDQFLCHVAKTGETMIQWSQFKSYFLFKLEKVMDDFRASAPEQRGPANPNVEYIPFEKMKERILKIVDGYNGIPFTIQRLCELLTDPKRNYAGTDKFLRGVEKNVMVVSCVYPTSEKNGSSSLNRMNGVMFPGNSPGYSDRTNVNGPGTPRPMIRPKLSLSSPLATNGLPDSTENKEPTVEQIEEKTHGESAAEGEGVLGSPVKNKHLEEEDPMEAEGHEVKRLKSDKEEEEKETPQAAPSESSSEMPEEAETSLAHQEGEKYSSQCADQQGLEEEEPSSTQTETPDGAANEEKVHSEVSTGSEDSTEESNQMDQSEEQTQPENDLSTEARETNENTAIVSSTSEECSGNEEPGTTSSVETPEIPSESAMENGTEATDTAEEPMEQD</sequence>
<dbReference type="Gene3D" id="3.90.550.10">
    <property type="entry name" value="Spore Coat Polysaccharide Biosynthesis Protein SpsA, Chain A"/>
    <property type="match status" value="1"/>
</dbReference>
<feature type="non-terminal residue" evidence="16">
    <location>
        <position position="1"/>
    </location>
</feature>
<evidence type="ECO:0000256" key="8">
    <source>
        <dbReference type="ARBA" id="ARBA00022989"/>
    </source>
</evidence>
<feature type="compositionally biased region" description="Acidic residues" evidence="14">
    <location>
        <begin position="777"/>
        <end position="786"/>
    </location>
</feature>
<evidence type="ECO:0000256" key="3">
    <source>
        <dbReference type="ARBA" id="ARBA00009207"/>
    </source>
</evidence>
<comment type="function">
    <text evidence="11">Glycosyltransferase which elongates the O-linked glucose attached to EGF-like repeats in the extracellular domain of Notch proteins by catalyzing the addition of xylose.</text>
</comment>
<feature type="chain" id="PRO_5045993442" description="UDP-D-xylose:beta-D-glucoside alpha-1,3-D-xylosyltransferase" evidence="15">
    <location>
        <begin position="29"/>
        <end position="786"/>
    </location>
</feature>
<evidence type="ECO:0000256" key="6">
    <source>
        <dbReference type="ARBA" id="ARBA00022692"/>
    </source>
</evidence>
<dbReference type="Pfam" id="PF01501">
    <property type="entry name" value="Glyco_transf_8"/>
    <property type="match status" value="1"/>
</dbReference>
<comment type="similarity">
    <text evidence="3">Belongs to the PPP4R2 family.</text>
</comment>
<evidence type="ECO:0000256" key="5">
    <source>
        <dbReference type="ARBA" id="ARBA00022679"/>
    </source>
</evidence>
<dbReference type="Pfam" id="PF09184">
    <property type="entry name" value="PPP4R2"/>
    <property type="match status" value="1"/>
</dbReference>
<dbReference type="EC" id="2.4.2.42" evidence="12"/>
<feature type="compositionally biased region" description="Low complexity" evidence="14">
    <location>
        <begin position="635"/>
        <end position="645"/>
    </location>
</feature>
<feature type="non-terminal residue" evidence="16">
    <location>
        <position position="786"/>
    </location>
</feature>
<feature type="compositionally biased region" description="Basic and acidic residues" evidence="14">
    <location>
        <begin position="572"/>
        <end position="590"/>
    </location>
</feature>
<evidence type="ECO:0000256" key="12">
    <source>
        <dbReference type="ARBA" id="ARBA00038854"/>
    </source>
</evidence>
<evidence type="ECO:0000313" key="17">
    <source>
        <dbReference type="Proteomes" id="UP001166093"/>
    </source>
</evidence>
<dbReference type="SUPFAM" id="SSF53448">
    <property type="entry name" value="Nucleotide-diphospho-sugar transferases"/>
    <property type="match status" value="1"/>
</dbReference>
<keyword evidence="9" id="KW-0472">Membrane</keyword>
<feature type="compositionally biased region" description="Polar residues" evidence="14">
    <location>
        <begin position="535"/>
        <end position="545"/>
    </location>
</feature>
<dbReference type="PANTHER" id="PTHR46012">
    <property type="entry name" value="IP22168P"/>
    <property type="match status" value="1"/>
</dbReference>
<comment type="caution">
    <text evidence="16">The sequence shown here is derived from an EMBL/GenBank/DDBJ whole genome shotgun (WGS) entry which is preliminary data.</text>
</comment>
<accession>A0ABS2XA47</accession>
<evidence type="ECO:0000256" key="15">
    <source>
        <dbReference type="SAM" id="SignalP"/>
    </source>
</evidence>
<dbReference type="InterPro" id="IPR029044">
    <property type="entry name" value="Nucleotide-diphossugar_trans"/>
</dbReference>
<evidence type="ECO:0000313" key="16">
    <source>
        <dbReference type="EMBL" id="MBN3271047.1"/>
    </source>
</evidence>
<evidence type="ECO:0000256" key="13">
    <source>
        <dbReference type="ARBA" id="ARBA00049181"/>
    </source>
</evidence>
<keyword evidence="6" id="KW-0812">Transmembrane</keyword>
<dbReference type="CDD" id="cd06430">
    <property type="entry name" value="GT8_like_2"/>
    <property type="match status" value="1"/>
</dbReference>
<proteinExistence type="inferred from homology"/>
<keyword evidence="5" id="KW-0808">Transferase</keyword>
<feature type="compositionally biased region" description="Polar residues" evidence="14">
    <location>
        <begin position="734"/>
        <end position="759"/>
    </location>
</feature>
<feature type="signal peptide" evidence="15">
    <location>
        <begin position="1"/>
        <end position="28"/>
    </location>
</feature>
<keyword evidence="10" id="KW-0325">Glycoprotein</keyword>
<protein>
    <recommendedName>
        <fullName evidence="12">UDP-D-xylose:beta-D-glucoside alpha-1,3-D-xylosyltransferase</fullName>
        <ecNumber evidence="12">2.4.2.42</ecNumber>
    </recommendedName>
</protein>
<dbReference type="PANTHER" id="PTHR46012:SF1">
    <property type="entry name" value="GLUCOSIDE XYLOSYLTRANSFERASE 2"/>
    <property type="match status" value="1"/>
</dbReference>
<evidence type="ECO:0000256" key="9">
    <source>
        <dbReference type="ARBA" id="ARBA00023136"/>
    </source>
</evidence>
<dbReference type="InterPro" id="IPR051993">
    <property type="entry name" value="Glycosyltransferase_8"/>
</dbReference>
<keyword evidence="4" id="KW-0328">Glycosyltransferase</keyword>
<feature type="region of interest" description="Disordered" evidence="14">
    <location>
        <begin position="516"/>
        <end position="786"/>
    </location>
</feature>
<dbReference type="InterPro" id="IPR015267">
    <property type="entry name" value="PPP4R2"/>
</dbReference>
<reference evidence="16" key="1">
    <citation type="journal article" date="2021" name="Cell">
        <title>Tracing the genetic footprints of vertebrate landing in non-teleost ray-finned fishes.</title>
        <authorList>
            <person name="Bi X."/>
            <person name="Wang K."/>
            <person name="Yang L."/>
            <person name="Pan H."/>
            <person name="Jiang H."/>
            <person name="Wei Q."/>
            <person name="Fang M."/>
            <person name="Yu H."/>
            <person name="Zhu C."/>
            <person name="Cai Y."/>
            <person name="He Y."/>
            <person name="Gan X."/>
            <person name="Zeng H."/>
            <person name="Yu D."/>
            <person name="Zhu Y."/>
            <person name="Jiang H."/>
            <person name="Qiu Q."/>
            <person name="Yang H."/>
            <person name="Zhang Y.E."/>
            <person name="Wang W."/>
            <person name="Zhu M."/>
            <person name="He S."/>
            <person name="Zhang G."/>
        </authorList>
    </citation>
    <scope>NUCLEOTIDE SEQUENCE</scope>
    <source>
        <strain evidence="16">Pddl_001</strain>
    </source>
</reference>
<keyword evidence="8" id="KW-1133">Transmembrane helix</keyword>
<feature type="compositionally biased region" description="Polar residues" evidence="14">
    <location>
        <begin position="558"/>
        <end position="571"/>
    </location>
</feature>